<dbReference type="Pfam" id="PF01432">
    <property type="entry name" value="Peptidase_M3"/>
    <property type="match status" value="1"/>
</dbReference>
<organism evidence="9 10">
    <name type="scientific">Agathobacter rectalis</name>
    <dbReference type="NCBI Taxonomy" id="39491"/>
    <lineage>
        <taxon>Bacteria</taxon>
        <taxon>Bacillati</taxon>
        <taxon>Bacillota</taxon>
        <taxon>Clostridia</taxon>
        <taxon>Lachnospirales</taxon>
        <taxon>Lachnospiraceae</taxon>
        <taxon>Agathobacter</taxon>
    </lineage>
</organism>
<feature type="domain" description="Oligopeptidase F N-terminal" evidence="8">
    <location>
        <begin position="116"/>
        <end position="185"/>
    </location>
</feature>
<dbReference type="Gene3D" id="1.20.140.70">
    <property type="entry name" value="Oligopeptidase f, N-terminal domain"/>
    <property type="match status" value="1"/>
</dbReference>
<dbReference type="RefSeq" id="WP_055062089.1">
    <property type="nucleotide sequence ID" value="NZ_CVRQ01000022.1"/>
</dbReference>
<gene>
    <name evidence="9" type="ORF">T1815_19961</name>
</gene>
<dbReference type="Proteomes" id="UP000049472">
    <property type="component" value="Unassembled WGS sequence"/>
</dbReference>
<reference evidence="10" key="1">
    <citation type="submission" date="2015-05" db="EMBL/GenBank/DDBJ databases">
        <authorList>
            <consortium name="Pathogen Informatics"/>
        </authorList>
    </citation>
    <scope>NUCLEOTIDE SEQUENCE [LARGE SCALE GENOMIC DNA]</scope>
    <source>
        <strain evidence="10">T1-815</strain>
    </source>
</reference>
<sequence length="601" mass="69423">MSEKRLQKRDEISDEYKWKLEDMYETDELWEAECEKASQLAEKLSGFKGHLADSAATLLDFFKKQDELSYYLERIVVYANERSHQDTAVSKYQAYVSKAETLTVQASGALAFASPEILQIDDKRLESFYSESKELMHYKRAIDEIMRQKAHTLSAAEENILAQCGEMAAAPENIFSMFNNADIKFPYITDVEGNKIRITHGNFIDFLSSKDRSLRKQVFRGVYDSYKKWSNTVSMMYISKLKNDTFYARVRKYDSARAMYLSGGDIPESVYDNLIETVHAHLPALHRYMALRKKLLGVEHLHMYDLFAPIVDNVQTTYTYDEAKKLVAKALEPMGDEYVSTLKSGMESGWIDVYENENKRSGAYSWGAYGTHPYVLLNYADNLDSVFTLAHEMGHAMHTYYSNEHQSITYAGYLIFVAEVASTCNESLLMHYMLENCEDENERKYLMTHFLDGFRTTLFRQAQFAEFEHIAHRKMQKGEPVTKDVLNELWHELNVQYYGPDMRVDDEISYEWMRIPHFYTPYYVYQYSTGYSAAVAFSKKILEEGKPAVDKYIGNFLCGGCSKNPIELLKSAGVDMSTPKPVDDALNVFEDYLKQFEAATK</sequence>
<dbReference type="CDD" id="cd09608">
    <property type="entry name" value="M3B_PepF"/>
    <property type="match status" value="1"/>
</dbReference>
<dbReference type="GO" id="GO:0006508">
    <property type="term" value="P:proteolysis"/>
    <property type="evidence" value="ECO:0007669"/>
    <property type="project" value="UniProtKB-KW"/>
</dbReference>
<dbReference type="InterPro" id="IPR001567">
    <property type="entry name" value="Pept_M3A_M3B_dom"/>
</dbReference>
<evidence type="ECO:0000256" key="4">
    <source>
        <dbReference type="ARBA" id="ARBA00022833"/>
    </source>
</evidence>
<accession>A0A0M6WQ45</accession>
<evidence type="ECO:0000256" key="1">
    <source>
        <dbReference type="ARBA" id="ARBA00022670"/>
    </source>
</evidence>
<dbReference type="InterPro" id="IPR042088">
    <property type="entry name" value="OligoPept_F_C"/>
</dbReference>
<name>A0A0M6WQ45_9FIRM</name>
<keyword evidence="10" id="KW-1185">Reference proteome</keyword>
<dbReference type="InterPro" id="IPR045090">
    <property type="entry name" value="Pept_M3A_M3B"/>
</dbReference>
<dbReference type="Gene3D" id="1.10.1370.20">
    <property type="entry name" value="Oligoendopeptidase f, C-terminal domain"/>
    <property type="match status" value="1"/>
</dbReference>
<dbReference type="GO" id="GO:0006518">
    <property type="term" value="P:peptide metabolic process"/>
    <property type="evidence" value="ECO:0007669"/>
    <property type="project" value="TreeGrafter"/>
</dbReference>
<dbReference type="GO" id="GO:0004222">
    <property type="term" value="F:metalloendopeptidase activity"/>
    <property type="evidence" value="ECO:0007669"/>
    <property type="project" value="UniProtKB-UniRule"/>
</dbReference>
<feature type="domain" description="Peptidase M3A/M3B catalytic" evidence="7">
    <location>
        <begin position="207"/>
        <end position="587"/>
    </location>
</feature>
<keyword evidence="3 6" id="KW-0378">Hydrolase</keyword>
<keyword evidence="5 6" id="KW-0482">Metalloprotease</keyword>
<comment type="similarity">
    <text evidence="6">Belongs to the peptidase M3B family.</text>
</comment>
<dbReference type="Pfam" id="PF08439">
    <property type="entry name" value="Peptidase_M3_N"/>
    <property type="match status" value="1"/>
</dbReference>
<evidence type="ECO:0000313" key="9">
    <source>
        <dbReference type="EMBL" id="CRL39087.1"/>
    </source>
</evidence>
<evidence type="ECO:0000256" key="6">
    <source>
        <dbReference type="RuleBase" id="RU368091"/>
    </source>
</evidence>
<evidence type="ECO:0000256" key="3">
    <source>
        <dbReference type="ARBA" id="ARBA00022801"/>
    </source>
</evidence>
<dbReference type="EMBL" id="CVRQ01000022">
    <property type="protein sequence ID" value="CRL39087.1"/>
    <property type="molecule type" value="Genomic_DNA"/>
</dbReference>
<keyword evidence="2 6" id="KW-0479">Metal-binding</keyword>
<dbReference type="GO" id="GO:0046872">
    <property type="term" value="F:metal ion binding"/>
    <property type="evidence" value="ECO:0007669"/>
    <property type="project" value="UniProtKB-UniRule"/>
</dbReference>
<dbReference type="InterPro" id="IPR004438">
    <property type="entry name" value="Peptidase_M3B"/>
</dbReference>
<dbReference type="SUPFAM" id="SSF55486">
    <property type="entry name" value="Metalloproteases ('zincins'), catalytic domain"/>
    <property type="match status" value="1"/>
</dbReference>
<proteinExistence type="inferred from homology"/>
<evidence type="ECO:0000259" key="8">
    <source>
        <dbReference type="Pfam" id="PF08439"/>
    </source>
</evidence>
<dbReference type="PANTHER" id="PTHR11804">
    <property type="entry name" value="PROTEASE M3 THIMET OLIGOPEPTIDASE-RELATED"/>
    <property type="match status" value="1"/>
</dbReference>
<dbReference type="NCBIfam" id="TIGR00181">
    <property type="entry name" value="pepF"/>
    <property type="match status" value="1"/>
</dbReference>
<comment type="function">
    <text evidence="6">Has oligopeptidase activity and degrades a variety of small bioactive peptides.</text>
</comment>
<dbReference type="Gene3D" id="1.10.287.830">
    <property type="entry name" value="putative peptidase helix hairpin domain like"/>
    <property type="match status" value="1"/>
</dbReference>
<evidence type="ECO:0000313" key="10">
    <source>
        <dbReference type="Proteomes" id="UP000049472"/>
    </source>
</evidence>
<keyword evidence="4 6" id="KW-0862">Zinc</keyword>
<dbReference type="AlphaFoldDB" id="A0A0M6WQ45"/>
<protein>
    <recommendedName>
        <fullName evidence="6">Oligopeptidase F</fullName>
        <ecNumber evidence="6">3.4.24.-</ecNumber>
    </recommendedName>
</protein>
<evidence type="ECO:0000256" key="2">
    <source>
        <dbReference type="ARBA" id="ARBA00022723"/>
    </source>
</evidence>
<dbReference type="InterPro" id="IPR013647">
    <property type="entry name" value="OligopepF_N_dom"/>
</dbReference>
<evidence type="ECO:0000259" key="7">
    <source>
        <dbReference type="Pfam" id="PF01432"/>
    </source>
</evidence>
<dbReference type="PANTHER" id="PTHR11804:SF84">
    <property type="entry name" value="SACCHAROLYSIN"/>
    <property type="match status" value="1"/>
</dbReference>
<comment type="cofactor">
    <cofactor evidence="6">
        <name>Zn(2+)</name>
        <dbReference type="ChEBI" id="CHEBI:29105"/>
    </cofactor>
    <text evidence="6">Binds 1 zinc ion.</text>
</comment>
<evidence type="ECO:0000256" key="5">
    <source>
        <dbReference type="ARBA" id="ARBA00023049"/>
    </source>
</evidence>
<keyword evidence="1 6" id="KW-0645">Protease</keyword>
<dbReference type="EC" id="3.4.24.-" evidence="6"/>